<evidence type="ECO:0000313" key="3">
    <source>
        <dbReference type="EMBL" id="KAK7807802.1"/>
    </source>
</evidence>
<feature type="non-terminal residue" evidence="3">
    <location>
        <position position="1"/>
    </location>
</feature>
<evidence type="ECO:0000256" key="1">
    <source>
        <dbReference type="SAM" id="Phobius"/>
    </source>
</evidence>
<keyword evidence="4" id="KW-1185">Reference proteome</keyword>
<feature type="non-terminal residue" evidence="3">
    <location>
        <position position="104"/>
    </location>
</feature>
<dbReference type="AlphaFoldDB" id="A0AAW0I0L2"/>
<proteinExistence type="predicted"/>
<evidence type="ECO:0000259" key="2">
    <source>
        <dbReference type="Pfam" id="PF01352"/>
    </source>
</evidence>
<organism evidence="3 4">
    <name type="scientific">Myodes glareolus</name>
    <name type="common">Bank vole</name>
    <name type="synonym">Clethrionomys glareolus</name>
    <dbReference type="NCBI Taxonomy" id="447135"/>
    <lineage>
        <taxon>Eukaryota</taxon>
        <taxon>Metazoa</taxon>
        <taxon>Chordata</taxon>
        <taxon>Craniata</taxon>
        <taxon>Vertebrata</taxon>
        <taxon>Euteleostomi</taxon>
        <taxon>Mammalia</taxon>
        <taxon>Eutheria</taxon>
        <taxon>Euarchontoglires</taxon>
        <taxon>Glires</taxon>
        <taxon>Rodentia</taxon>
        <taxon>Myomorpha</taxon>
        <taxon>Muroidea</taxon>
        <taxon>Cricetidae</taxon>
        <taxon>Arvicolinae</taxon>
        <taxon>Myodes</taxon>
    </lineage>
</organism>
<name>A0AAW0I0L2_MYOGA</name>
<dbReference type="Pfam" id="PF01352">
    <property type="entry name" value="KRAB"/>
    <property type="match status" value="1"/>
</dbReference>
<keyword evidence="1" id="KW-0812">Transmembrane</keyword>
<gene>
    <name evidence="3" type="ORF">U0070_000117</name>
</gene>
<protein>
    <recommendedName>
        <fullName evidence="2">KRAB domain-containing protein</fullName>
    </recommendedName>
</protein>
<comment type="caution">
    <text evidence="3">The sequence shown here is derived from an EMBL/GenBank/DDBJ whole genome shotgun (WGS) entry which is preliminary data.</text>
</comment>
<dbReference type="InterPro" id="IPR001909">
    <property type="entry name" value="KRAB"/>
</dbReference>
<sequence>KTLYKDVMLETFKNLTDIGKMVKFTSRFKIRGQTTIGKFMILKSILKVLEDVEVVFNHIKEYIQERNPMNVISVVMVLHIIVVFTSIKEFILKSNLVSVGKISC</sequence>
<evidence type="ECO:0000313" key="4">
    <source>
        <dbReference type="Proteomes" id="UP001488838"/>
    </source>
</evidence>
<feature type="domain" description="KRAB" evidence="2">
    <location>
        <begin position="1"/>
        <end position="18"/>
    </location>
</feature>
<dbReference type="Gene3D" id="6.10.140.140">
    <property type="match status" value="1"/>
</dbReference>
<dbReference type="EMBL" id="JBBHLL010000261">
    <property type="protein sequence ID" value="KAK7807802.1"/>
    <property type="molecule type" value="Genomic_DNA"/>
</dbReference>
<feature type="transmembrane region" description="Helical" evidence="1">
    <location>
        <begin position="69"/>
        <end position="87"/>
    </location>
</feature>
<keyword evidence="1" id="KW-1133">Transmembrane helix</keyword>
<dbReference type="GO" id="GO:0006355">
    <property type="term" value="P:regulation of DNA-templated transcription"/>
    <property type="evidence" value="ECO:0007669"/>
    <property type="project" value="InterPro"/>
</dbReference>
<keyword evidence="1" id="KW-0472">Membrane</keyword>
<dbReference type="Proteomes" id="UP001488838">
    <property type="component" value="Unassembled WGS sequence"/>
</dbReference>
<reference evidence="3 4" key="1">
    <citation type="journal article" date="2023" name="bioRxiv">
        <title>Conserved and derived expression patterns and positive selection on dental genes reveal complex evolutionary context of ever-growing rodent molars.</title>
        <authorList>
            <person name="Calamari Z.T."/>
            <person name="Song A."/>
            <person name="Cohen E."/>
            <person name="Akter M."/>
            <person name="Roy R.D."/>
            <person name="Hallikas O."/>
            <person name="Christensen M.M."/>
            <person name="Li P."/>
            <person name="Marangoni P."/>
            <person name="Jernvall J."/>
            <person name="Klein O.D."/>
        </authorList>
    </citation>
    <scope>NUCLEOTIDE SEQUENCE [LARGE SCALE GENOMIC DNA]</scope>
    <source>
        <strain evidence="3">V071</strain>
    </source>
</reference>
<accession>A0AAW0I0L2</accession>